<dbReference type="AlphaFoldDB" id="A0A1S4N2A6"/>
<dbReference type="VEuPathDB" id="VectorBase:PHUM600210"/>
<dbReference type="Proteomes" id="UP000009046">
    <property type="component" value="Unassembled WGS sequence"/>
</dbReference>
<accession>A0A1S4N2A6</accession>
<evidence type="ECO:0000256" key="2">
    <source>
        <dbReference type="ARBA" id="ARBA00019180"/>
    </source>
</evidence>
<keyword evidence="3" id="KW-0143">Chaperone</keyword>
<dbReference type="GO" id="GO:0080129">
    <property type="term" value="P:proteasome core complex assembly"/>
    <property type="evidence" value="ECO:0007669"/>
    <property type="project" value="TreeGrafter"/>
</dbReference>
<sequence>MASYFGEIIEPTTRALFNDFSDEEDCSQNLKLNLIWPGGEEKIPSALDAIYIFEGKLSLAFAEIFLLDNNTSPAAEIIIDSNESDYSNDPEISKKKILPSRIFLNKNNAICLISSSFTSESGYFFTQAILKFLQVSNKVYIFTNDSLYNYKTESLYDLPFGFIKELKTSYSSQKNLVDLLETPNFITGVSGAILSWCEIFKKNATAFICYTDQQKLDSITAEPYLSVFKKLNSTLLQTRNPNYNKKTFFGNPGKIGENSNIYL</sequence>
<evidence type="ECO:0000256" key="1">
    <source>
        <dbReference type="ARBA" id="ARBA00005261"/>
    </source>
</evidence>
<evidence type="ECO:0000313" key="5">
    <source>
        <dbReference type="Proteomes" id="UP000009046"/>
    </source>
</evidence>
<dbReference type="Pfam" id="PF16094">
    <property type="entry name" value="PAC1"/>
    <property type="match status" value="1"/>
</dbReference>
<dbReference type="GO" id="GO:0005783">
    <property type="term" value="C:endoplasmic reticulum"/>
    <property type="evidence" value="ECO:0007669"/>
    <property type="project" value="InterPro"/>
</dbReference>
<dbReference type="InParanoid" id="A0A1S4N2A6"/>
<dbReference type="InterPro" id="IPR016565">
    <property type="entry name" value="Proteasome_assmbl_chp_1"/>
</dbReference>
<dbReference type="PANTHER" id="PTHR15069">
    <property type="entry name" value="PROTEASOME ASSEMBLY CHAPERONE 1"/>
    <property type="match status" value="1"/>
</dbReference>
<organism evidence="4 5">
    <name type="scientific">Pediculus humanus subsp. corporis</name>
    <name type="common">Body louse</name>
    <dbReference type="NCBI Taxonomy" id="121224"/>
    <lineage>
        <taxon>Eukaryota</taxon>
        <taxon>Metazoa</taxon>
        <taxon>Ecdysozoa</taxon>
        <taxon>Arthropoda</taxon>
        <taxon>Hexapoda</taxon>
        <taxon>Insecta</taxon>
        <taxon>Pterygota</taxon>
        <taxon>Neoptera</taxon>
        <taxon>Paraneoptera</taxon>
        <taxon>Psocodea</taxon>
        <taxon>Troctomorpha</taxon>
        <taxon>Phthiraptera</taxon>
        <taxon>Anoplura</taxon>
        <taxon>Pediculidae</taxon>
        <taxon>Pediculus</taxon>
    </lineage>
</organism>
<reference evidence="4" key="1">
    <citation type="submission" date="2020-05" db="UniProtKB">
        <authorList>
            <consortium name="EnsemblMetazoa"/>
        </authorList>
    </citation>
    <scope>IDENTIFICATION</scope>
    <source>
        <strain evidence="4">USDA</strain>
    </source>
</reference>
<comment type="similarity">
    <text evidence="1">Belongs to the PSMG1 family.</text>
</comment>
<evidence type="ECO:0000313" key="4">
    <source>
        <dbReference type="EnsemblMetazoa" id="PHUM600210-PA"/>
    </source>
</evidence>
<dbReference type="GO" id="GO:0070628">
    <property type="term" value="F:proteasome binding"/>
    <property type="evidence" value="ECO:0007669"/>
    <property type="project" value="TreeGrafter"/>
</dbReference>
<name>A0A1S4N2A6_PEDHC</name>
<evidence type="ECO:0000256" key="3">
    <source>
        <dbReference type="ARBA" id="ARBA00023186"/>
    </source>
</evidence>
<dbReference type="EnsemblMetazoa" id="PHUM600210-RA">
    <property type="protein sequence ID" value="PHUM600210-PA"/>
    <property type="gene ID" value="PHUM600210"/>
</dbReference>
<dbReference type="FunCoup" id="A0A1S4N2A6">
    <property type="interactions" value="72"/>
</dbReference>
<proteinExistence type="inferred from homology"/>
<protein>
    <recommendedName>
        <fullName evidence="2">Proteasome assembly chaperone 1</fullName>
    </recommendedName>
</protein>
<keyword evidence="5" id="KW-1185">Reference proteome</keyword>
<dbReference type="EMBL" id="AAZO01007321">
    <property type="status" value="NOT_ANNOTATED_CDS"/>
    <property type="molecule type" value="Genomic_DNA"/>
</dbReference>
<dbReference type="PANTHER" id="PTHR15069:SF1">
    <property type="entry name" value="PROTEASOME ASSEMBLY CHAPERONE 1"/>
    <property type="match status" value="1"/>
</dbReference>